<gene>
    <name evidence="2" type="ORF">E2C01_047729</name>
</gene>
<reference evidence="2 3" key="1">
    <citation type="submission" date="2019-05" db="EMBL/GenBank/DDBJ databases">
        <title>Another draft genome of Portunus trituberculatus and its Hox gene families provides insights of decapod evolution.</title>
        <authorList>
            <person name="Jeong J.-H."/>
            <person name="Song I."/>
            <person name="Kim S."/>
            <person name="Choi T."/>
            <person name="Kim D."/>
            <person name="Ryu S."/>
            <person name="Kim W."/>
        </authorList>
    </citation>
    <scope>NUCLEOTIDE SEQUENCE [LARGE SCALE GENOMIC DNA]</scope>
    <source>
        <tissue evidence="2">Muscle</tissue>
    </source>
</reference>
<accession>A0A5B7G9L9</accession>
<protein>
    <submittedName>
        <fullName evidence="2">Uncharacterized protein</fullName>
    </submittedName>
</protein>
<proteinExistence type="predicted"/>
<evidence type="ECO:0000313" key="2">
    <source>
        <dbReference type="EMBL" id="MPC53828.1"/>
    </source>
</evidence>
<comment type="caution">
    <text evidence="2">The sequence shown here is derived from an EMBL/GenBank/DDBJ whole genome shotgun (WGS) entry which is preliminary data.</text>
</comment>
<feature type="region of interest" description="Disordered" evidence="1">
    <location>
        <begin position="10"/>
        <end position="37"/>
    </location>
</feature>
<keyword evidence="3" id="KW-1185">Reference proteome</keyword>
<evidence type="ECO:0000256" key="1">
    <source>
        <dbReference type="SAM" id="MobiDB-lite"/>
    </source>
</evidence>
<name>A0A5B7G9L9_PORTR</name>
<organism evidence="2 3">
    <name type="scientific">Portunus trituberculatus</name>
    <name type="common">Swimming crab</name>
    <name type="synonym">Neptunus trituberculatus</name>
    <dbReference type="NCBI Taxonomy" id="210409"/>
    <lineage>
        <taxon>Eukaryota</taxon>
        <taxon>Metazoa</taxon>
        <taxon>Ecdysozoa</taxon>
        <taxon>Arthropoda</taxon>
        <taxon>Crustacea</taxon>
        <taxon>Multicrustacea</taxon>
        <taxon>Malacostraca</taxon>
        <taxon>Eumalacostraca</taxon>
        <taxon>Eucarida</taxon>
        <taxon>Decapoda</taxon>
        <taxon>Pleocyemata</taxon>
        <taxon>Brachyura</taxon>
        <taxon>Eubrachyura</taxon>
        <taxon>Portunoidea</taxon>
        <taxon>Portunidae</taxon>
        <taxon>Portuninae</taxon>
        <taxon>Portunus</taxon>
    </lineage>
</organism>
<evidence type="ECO:0000313" key="3">
    <source>
        <dbReference type="Proteomes" id="UP000324222"/>
    </source>
</evidence>
<dbReference type="Proteomes" id="UP000324222">
    <property type="component" value="Unassembled WGS sequence"/>
</dbReference>
<dbReference type="EMBL" id="VSRR010011917">
    <property type="protein sequence ID" value="MPC53828.1"/>
    <property type="molecule type" value="Genomic_DNA"/>
</dbReference>
<sequence>MPCFGRVDMAISRVSSPPPTRSRREVEEGGAAPWWKGDPIGRQSDKISSLLTGETLLKTALIISVALENSRAWYRGEKQEHGRIITAPPTVSLYGSRA</sequence>
<dbReference type="AlphaFoldDB" id="A0A5B7G9L9"/>